<dbReference type="EMBL" id="CAJVQB010001880">
    <property type="protein sequence ID" value="CAG8554346.1"/>
    <property type="molecule type" value="Genomic_DNA"/>
</dbReference>
<dbReference type="Proteomes" id="UP000789901">
    <property type="component" value="Unassembled WGS sequence"/>
</dbReference>
<evidence type="ECO:0000313" key="3">
    <source>
        <dbReference type="EMBL" id="CAG8554346.1"/>
    </source>
</evidence>
<feature type="domain" description="MACPF-like" evidence="2">
    <location>
        <begin position="216"/>
        <end position="340"/>
    </location>
</feature>
<name>A0ABN7UB78_GIGMA</name>
<proteinExistence type="predicted"/>
<keyword evidence="4" id="KW-1185">Reference proteome</keyword>
<accession>A0ABN7UB78</accession>
<dbReference type="Pfam" id="PF22693">
    <property type="entry name" value="MACPF_1"/>
    <property type="match status" value="1"/>
</dbReference>
<protein>
    <submittedName>
        <fullName evidence="3">24113_t:CDS:1</fullName>
    </submittedName>
</protein>
<dbReference type="InterPro" id="IPR054586">
    <property type="entry name" value="MACPF_1_fungal"/>
</dbReference>
<gene>
    <name evidence="3" type="ORF">GMARGA_LOCUS4709</name>
</gene>
<evidence type="ECO:0000313" key="4">
    <source>
        <dbReference type="Proteomes" id="UP000789901"/>
    </source>
</evidence>
<evidence type="ECO:0000256" key="1">
    <source>
        <dbReference type="SAM" id="MobiDB-lite"/>
    </source>
</evidence>
<sequence length="586" mass="67861">MDGDNDQNNIRKRKQNDKDDKKIKSQKQNENCIVVEIVKSYKINTEKTSHSKKLSKDAKLDKVRKELMKSKHSDDVRLMGSNCRFLKDKESNYDLLEIVDDKHTLYIIQKNEFDLTKLMFEKGLMIKDDGSITSAPEQAFEIINDKIIIKKICSYEDKVHECKHETTAECKRSRIFDGKLSTWSEWCPAFLNLNLSYEIQKNTNHETKTKHSYKISKLRRVSEKYGHFYARHLILGGAAIKNEKYTKSSETDGTQFNGTFSVHVNKNKYIDAQASNDTKHNSNDCFINNREVIIGGNSPDDNDKNKWRKSLTDEATWGIIGYDEIRSLFELLDESLQKDVLNVFGHQILKAKIEEIEFNLGSKKTQVYELSSRINEIKNISKCIILASIVSENENVFSLHVDHMNNDQDRPVIVIHHIQENDPILTKLTRLMLNKEIIKIKLCWVIIGSPTSFNFITQYPLALKSKKYTVESHKTDKCGKFGTCVLEPTDTSNIIQGSTNNTNTGDSTNPTHHKILYNPNESAYAIGNYFSSYQESAYLFIYDIRNREKVTDESVLRRLALYNWQVKYYLISSFIIHDRCQKFCVV</sequence>
<feature type="region of interest" description="Disordered" evidence="1">
    <location>
        <begin position="1"/>
        <end position="27"/>
    </location>
</feature>
<organism evidence="3 4">
    <name type="scientific">Gigaspora margarita</name>
    <dbReference type="NCBI Taxonomy" id="4874"/>
    <lineage>
        <taxon>Eukaryota</taxon>
        <taxon>Fungi</taxon>
        <taxon>Fungi incertae sedis</taxon>
        <taxon>Mucoromycota</taxon>
        <taxon>Glomeromycotina</taxon>
        <taxon>Glomeromycetes</taxon>
        <taxon>Diversisporales</taxon>
        <taxon>Gigasporaceae</taxon>
        <taxon>Gigaspora</taxon>
    </lineage>
</organism>
<evidence type="ECO:0000259" key="2">
    <source>
        <dbReference type="Pfam" id="PF22693"/>
    </source>
</evidence>
<comment type="caution">
    <text evidence="3">The sequence shown here is derived from an EMBL/GenBank/DDBJ whole genome shotgun (WGS) entry which is preliminary data.</text>
</comment>
<reference evidence="3 4" key="1">
    <citation type="submission" date="2021-06" db="EMBL/GenBank/DDBJ databases">
        <authorList>
            <person name="Kallberg Y."/>
            <person name="Tangrot J."/>
            <person name="Rosling A."/>
        </authorList>
    </citation>
    <scope>NUCLEOTIDE SEQUENCE [LARGE SCALE GENOMIC DNA]</scope>
    <source>
        <strain evidence="3 4">120-4 pot B 10/14</strain>
    </source>
</reference>